<dbReference type="InterPro" id="IPR011010">
    <property type="entry name" value="DNA_brk_join_enz"/>
</dbReference>
<dbReference type="Pfam" id="PF13356">
    <property type="entry name" value="Arm-DNA-bind_3"/>
    <property type="match status" value="1"/>
</dbReference>
<accession>A0A1H9HIB6</accession>
<dbReference type="GO" id="GO:0015074">
    <property type="term" value="P:DNA integration"/>
    <property type="evidence" value="ECO:0007669"/>
    <property type="project" value="UniProtKB-KW"/>
</dbReference>
<feature type="domain" description="Core-binding (CB)" evidence="7">
    <location>
        <begin position="110"/>
        <end position="179"/>
    </location>
</feature>
<keyword evidence="3 5" id="KW-0238">DNA-binding</keyword>
<dbReference type="InterPro" id="IPR050808">
    <property type="entry name" value="Phage_Integrase"/>
</dbReference>
<evidence type="ECO:0000259" key="7">
    <source>
        <dbReference type="PROSITE" id="PS51900"/>
    </source>
</evidence>
<evidence type="ECO:0000313" key="9">
    <source>
        <dbReference type="Proteomes" id="UP000199233"/>
    </source>
</evidence>
<dbReference type="AlphaFoldDB" id="A0A1H9HIB6"/>
<dbReference type="STRING" id="489703.SAMN04488038_108188"/>
<dbReference type="InterPro" id="IPR010998">
    <property type="entry name" value="Integrase_recombinase_N"/>
</dbReference>
<proteinExistence type="inferred from homology"/>
<protein>
    <submittedName>
        <fullName evidence="8">Integrase</fullName>
    </submittedName>
</protein>
<keyword evidence="4" id="KW-0233">DNA recombination</keyword>
<sequence length="413" mass="46709">MKLTDTLIRNAKPKAKPYKLPREAGLFLLVNPNGAKWWRFAYRFAGRELLLSLGVYPAVSLGHARERRDEARRLVAAGINPSEQRREARAAAAVASDSKYSSIVALWKVDELSTCSDGYQQNVCRMLERDVLPYLGERPITEIKPREVIAALDRIRSRGVDETARRARAVMGQVFRYAIRRGLAELDPTQALRGERRIKPVKHFAAFTDPEDVARLMRAIYDYKGTPEVRAALKLSALLFQRPGEIRQMQWSQIDFEAAQWRYVVSKTRRRTGQSHIVPLPAQALEILRDLQPLTDTGLSLRPDAPRYVFPTPKSKLRPLSENGVRAALRTMGFTNEQHTAHGFRAMARSLLAELGWKPDAIERQLSHKAAGPLGAAYDRAAYLDERKAMMQAWADYLDSLRTRANVVALRAA</sequence>
<dbReference type="Gene3D" id="1.10.443.10">
    <property type="entry name" value="Intergrase catalytic core"/>
    <property type="match status" value="1"/>
</dbReference>
<dbReference type="InterPro" id="IPR013762">
    <property type="entry name" value="Integrase-like_cat_sf"/>
</dbReference>
<dbReference type="Gene3D" id="1.10.150.130">
    <property type="match status" value="1"/>
</dbReference>
<evidence type="ECO:0000256" key="5">
    <source>
        <dbReference type="PROSITE-ProRule" id="PRU01248"/>
    </source>
</evidence>
<dbReference type="InterPro" id="IPR038488">
    <property type="entry name" value="Integrase_DNA-bd_sf"/>
</dbReference>
<dbReference type="PROSITE" id="PS51898">
    <property type="entry name" value="TYR_RECOMBINASE"/>
    <property type="match status" value="1"/>
</dbReference>
<evidence type="ECO:0000259" key="6">
    <source>
        <dbReference type="PROSITE" id="PS51898"/>
    </source>
</evidence>
<evidence type="ECO:0000256" key="1">
    <source>
        <dbReference type="ARBA" id="ARBA00008857"/>
    </source>
</evidence>
<dbReference type="EMBL" id="FOFS01000008">
    <property type="protein sequence ID" value="SEQ62083.1"/>
    <property type="molecule type" value="Genomic_DNA"/>
</dbReference>
<organism evidence="8 9">
    <name type="scientific">Solimonas aquatica</name>
    <dbReference type="NCBI Taxonomy" id="489703"/>
    <lineage>
        <taxon>Bacteria</taxon>
        <taxon>Pseudomonadati</taxon>
        <taxon>Pseudomonadota</taxon>
        <taxon>Gammaproteobacteria</taxon>
        <taxon>Nevskiales</taxon>
        <taxon>Nevskiaceae</taxon>
        <taxon>Solimonas</taxon>
    </lineage>
</organism>
<dbReference type="OrthoDB" id="9795573at2"/>
<dbReference type="Gene3D" id="3.30.160.390">
    <property type="entry name" value="Integrase, DNA-binding domain"/>
    <property type="match status" value="1"/>
</dbReference>
<dbReference type="SUPFAM" id="SSF56349">
    <property type="entry name" value="DNA breaking-rejoining enzymes"/>
    <property type="match status" value="1"/>
</dbReference>
<dbReference type="RefSeq" id="WP_093286154.1">
    <property type="nucleotide sequence ID" value="NZ_FOFS01000008.1"/>
</dbReference>
<dbReference type="CDD" id="cd00801">
    <property type="entry name" value="INT_P4_C"/>
    <property type="match status" value="1"/>
</dbReference>
<dbReference type="Pfam" id="PF00589">
    <property type="entry name" value="Phage_integrase"/>
    <property type="match status" value="1"/>
</dbReference>
<dbReference type="InterPro" id="IPR002104">
    <property type="entry name" value="Integrase_catalytic"/>
</dbReference>
<dbReference type="InterPro" id="IPR044068">
    <property type="entry name" value="CB"/>
</dbReference>
<keyword evidence="9" id="KW-1185">Reference proteome</keyword>
<comment type="similarity">
    <text evidence="1">Belongs to the 'phage' integrase family.</text>
</comment>
<evidence type="ECO:0000313" key="8">
    <source>
        <dbReference type="EMBL" id="SEQ62083.1"/>
    </source>
</evidence>
<evidence type="ECO:0000256" key="3">
    <source>
        <dbReference type="ARBA" id="ARBA00023125"/>
    </source>
</evidence>
<dbReference type="PANTHER" id="PTHR30629">
    <property type="entry name" value="PROPHAGE INTEGRASE"/>
    <property type="match status" value="1"/>
</dbReference>
<name>A0A1H9HIB6_9GAMM</name>
<evidence type="ECO:0000256" key="4">
    <source>
        <dbReference type="ARBA" id="ARBA00023172"/>
    </source>
</evidence>
<dbReference type="GO" id="GO:0006310">
    <property type="term" value="P:DNA recombination"/>
    <property type="evidence" value="ECO:0007669"/>
    <property type="project" value="UniProtKB-KW"/>
</dbReference>
<reference evidence="8 9" key="1">
    <citation type="submission" date="2016-10" db="EMBL/GenBank/DDBJ databases">
        <authorList>
            <person name="de Groot N.N."/>
        </authorList>
    </citation>
    <scope>NUCLEOTIDE SEQUENCE [LARGE SCALE GENOMIC DNA]</scope>
    <source>
        <strain evidence="8 9">DSM 25927</strain>
    </source>
</reference>
<dbReference type="PANTHER" id="PTHR30629:SF2">
    <property type="entry name" value="PROPHAGE INTEGRASE INTS-RELATED"/>
    <property type="match status" value="1"/>
</dbReference>
<gene>
    <name evidence="8" type="ORF">SAMN04488038_108188</name>
</gene>
<dbReference type="Pfam" id="PF22022">
    <property type="entry name" value="Phage_int_M"/>
    <property type="match status" value="1"/>
</dbReference>
<dbReference type="PROSITE" id="PS51900">
    <property type="entry name" value="CB"/>
    <property type="match status" value="1"/>
</dbReference>
<dbReference type="InterPro" id="IPR053876">
    <property type="entry name" value="Phage_int_M"/>
</dbReference>
<keyword evidence="2" id="KW-0229">DNA integration</keyword>
<dbReference type="GO" id="GO:0003677">
    <property type="term" value="F:DNA binding"/>
    <property type="evidence" value="ECO:0007669"/>
    <property type="project" value="UniProtKB-UniRule"/>
</dbReference>
<feature type="domain" description="Tyr recombinase" evidence="6">
    <location>
        <begin position="203"/>
        <end position="391"/>
    </location>
</feature>
<evidence type="ECO:0000256" key="2">
    <source>
        <dbReference type="ARBA" id="ARBA00022908"/>
    </source>
</evidence>
<dbReference type="InterPro" id="IPR025166">
    <property type="entry name" value="Integrase_DNA_bind_dom"/>
</dbReference>
<dbReference type="Proteomes" id="UP000199233">
    <property type="component" value="Unassembled WGS sequence"/>
</dbReference>